<sequence>MFCILSATYTLAGAMFLWLALASRRGLSRNHCAGIRTPKTMRSDEAFVTANRAVWGLTFLQGAIFLLSAVALILVSRAQVSPAASLGFALLPAVISLGLVGPQVRRAHRAVDLLPGR</sequence>
<feature type="transmembrane region" description="Helical" evidence="1">
    <location>
        <begin position="86"/>
        <end position="104"/>
    </location>
</feature>
<evidence type="ECO:0000313" key="3">
    <source>
        <dbReference type="Proteomes" id="UP000251047"/>
    </source>
</evidence>
<dbReference type="RefSeq" id="WP_112769665.1">
    <property type="nucleotide sequence ID" value="NZ_CP063191.1"/>
</dbReference>
<evidence type="ECO:0000256" key="1">
    <source>
        <dbReference type="SAM" id="Phobius"/>
    </source>
</evidence>
<feature type="transmembrane region" description="Helical" evidence="1">
    <location>
        <begin position="52"/>
        <end position="74"/>
    </location>
</feature>
<proteinExistence type="predicted"/>
<dbReference type="OrthoDB" id="4422940at2"/>
<dbReference type="Proteomes" id="UP000251047">
    <property type="component" value="Unassembled WGS sequence"/>
</dbReference>
<reference evidence="2 3" key="1">
    <citation type="journal article" date="2018" name="Syst. Appl. Microbiol.">
        <title>Corynebacterium heidelbergense sp. nov., isolated from the preen glands of Egyptian geese (Alopochen aegyptiacus).</title>
        <authorList>
            <person name="Braun M.S."/>
            <person name="Wang E."/>
            <person name="Zimmermann S."/>
            <person name="Wink M."/>
        </authorList>
    </citation>
    <scope>NUCLEOTIDE SEQUENCE [LARGE SCALE GENOMIC DNA]</scope>
    <source>
        <strain evidence="2 3">DSM 104638</strain>
    </source>
</reference>
<accession>A0A364VB44</accession>
<dbReference type="AlphaFoldDB" id="A0A364VB44"/>
<dbReference type="EMBL" id="PHQP01000042">
    <property type="protein sequence ID" value="RAV33844.1"/>
    <property type="molecule type" value="Genomic_DNA"/>
</dbReference>
<comment type="caution">
    <text evidence="2">The sequence shown here is derived from an EMBL/GenBank/DDBJ whole genome shotgun (WGS) entry which is preliminary data.</text>
</comment>
<evidence type="ECO:0000313" key="2">
    <source>
        <dbReference type="EMBL" id="RAV33844.1"/>
    </source>
</evidence>
<keyword evidence="1" id="KW-0472">Membrane</keyword>
<dbReference type="Pfam" id="PF13630">
    <property type="entry name" value="SdpI"/>
    <property type="match status" value="1"/>
</dbReference>
<organism evidence="2 3">
    <name type="scientific">Corynebacterium heidelbergense</name>
    <dbReference type="NCBI Taxonomy" id="2055947"/>
    <lineage>
        <taxon>Bacteria</taxon>
        <taxon>Bacillati</taxon>
        <taxon>Actinomycetota</taxon>
        <taxon>Actinomycetes</taxon>
        <taxon>Mycobacteriales</taxon>
        <taxon>Corynebacteriaceae</taxon>
        <taxon>Corynebacterium</taxon>
    </lineage>
</organism>
<gene>
    <name evidence="2" type="ORF">CWC39_06335</name>
</gene>
<protein>
    <submittedName>
        <fullName evidence="2">Uncharacterized protein</fullName>
    </submittedName>
</protein>
<keyword evidence="1" id="KW-1133">Transmembrane helix</keyword>
<name>A0A364VB44_9CORY</name>
<keyword evidence="1" id="KW-0812">Transmembrane</keyword>
<dbReference type="InterPro" id="IPR025962">
    <property type="entry name" value="SdpI/YhfL"/>
</dbReference>